<dbReference type="SUPFAM" id="SSF54427">
    <property type="entry name" value="NTF2-like"/>
    <property type="match status" value="1"/>
</dbReference>
<protein>
    <submittedName>
        <fullName evidence="2">DUF4440 domain-containing protein</fullName>
    </submittedName>
</protein>
<proteinExistence type="predicted"/>
<gene>
    <name evidence="2" type="ORF">BL253_32960</name>
</gene>
<dbReference type="EMBL" id="MOMC01000086">
    <property type="protein sequence ID" value="ONH23416.1"/>
    <property type="molecule type" value="Genomic_DNA"/>
</dbReference>
<accession>A0A1V2I1C2</accession>
<comment type="caution">
    <text evidence="2">The sequence shown here is derived from an EMBL/GenBank/DDBJ whole genome shotgun (WGS) entry which is preliminary data.</text>
</comment>
<dbReference type="STRING" id="1834516.BL253_32960"/>
<dbReference type="Proteomes" id="UP000188929">
    <property type="component" value="Unassembled WGS sequence"/>
</dbReference>
<reference evidence="3" key="1">
    <citation type="submission" date="2016-10" db="EMBL/GenBank/DDBJ databases">
        <title>Frankia sp. NRRL B-16386 Genome sequencing.</title>
        <authorList>
            <person name="Ghodhbane-Gtari F."/>
            <person name="Swanson E."/>
            <person name="Gueddou A."/>
            <person name="Hezbri K."/>
            <person name="Ktari K."/>
            <person name="Nouioui I."/>
            <person name="Morris K."/>
            <person name="Simpson S."/>
            <person name="Abebe-Akele F."/>
            <person name="Thomas K."/>
            <person name="Gtari M."/>
            <person name="Tisa L.S."/>
        </authorList>
    </citation>
    <scope>NUCLEOTIDE SEQUENCE [LARGE SCALE GENOMIC DNA]</scope>
    <source>
        <strain evidence="3">NRRL B-16386</strain>
    </source>
</reference>
<dbReference type="InterPro" id="IPR027843">
    <property type="entry name" value="DUF4440"/>
</dbReference>
<organism evidence="2 3">
    <name type="scientific">Pseudofrankia asymbiotica</name>
    <dbReference type="NCBI Taxonomy" id="1834516"/>
    <lineage>
        <taxon>Bacteria</taxon>
        <taxon>Bacillati</taxon>
        <taxon>Actinomycetota</taxon>
        <taxon>Actinomycetes</taxon>
        <taxon>Frankiales</taxon>
        <taxon>Frankiaceae</taxon>
        <taxon>Pseudofrankia</taxon>
    </lineage>
</organism>
<evidence type="ECO:0000313" key="2">
    <source>
        <dbReference type="EMBL" id="ONH23416.1"/>
    </source>
</evidence>
<evidence type="ECO:0000313" key="3">
    <source>
        <dbReference type="Proteomes" id="UP000188929"/>
    </source>
</evidence>
<feature type="domain" description="DUF4440" evidence="1">
    <location>
        <begin position="10"/>
        <end position="115"/>
    </location>
</feature>
<sequence>MGERAREVVAHTEHYVRAFNDGDAALVNSMYTPEAVAVWEPGQPLTGQARADYVIEYLSRRPKIHTTTRQSYVTTDTALLIVDWAIATTDDTGAPELLTGVGVDVLRRGDDGHWRYAVDDPYGDSGE</sequence>
<dbReference type="AlphaFoldDB" id="A0A1V2I1C2"/>
<dbReference type="CDD" id="cd00531">
    <property type="entry name" value="NTF2_like"/>
    <property type="match status" value="1"/>
</dbReference>
<dbReference type="OrthoDB" id="7375616at2"/>
<keyword evidence="3" id="KW-1185">Reference proteome</keyword>
<name>A0A1V2I1C2_9ACTN</name>
<dbReference type="Gene3D" id="3.10.450.50">
    <property type="match status" value="1"/>
</dbReference>
<dbReference type="InterPro" id="IPR032710">
    <property type="entry name" value="NTF2-like_dom_sf"/>
</dbReference>
<evidence type="ECO:0000259" key="1">
    <source>
        <dbReference type="Pfam" id="PF14534"/>
    </source>
</evidence>
<dbReference type="Pfam" id="PF14534">
    <property type="entry name" value="DUF4440"/>
    <property type="match status" value="1"/>
</dbReference>